<accession>A0A4Q1BFH9</accession>
<dbReference type="VEuPathDB" id="FungiDB:TREMEDRAFT_18027"/>
<gene>
    <name evidence="2" type="ORF">M231_08010</name>
</gene>
<dbReference type="Proteomes" id="UP000289152">
    <property type="component" value="Unassembled WGS sequence"/>
</dbReference>
<comment type="caution">
    <text evidence="2">The sequence shown here is derived from an EMBL/GenBank/DDBJ whole genome shotgun (WGS) entry which is preliminary data.</text>
</comment>
<dbReference type="InParanoid" id="A0A4Q1BFH9"/>
<proteinExistence type="predicted"/>
<evidence type="ECO:0000256" key="1">
    <source>
        <dbReference type="SAM" id="MobiDB-lite"/>
    </source>
</evidence>
<feature type="compositionally biased region" description="Low complexity" evidence="1">
    <location>
        <begin position="64"/>
        <end position="80"/>
    </location>
</feature>
<feature type="compositionally biased region" description="Basic and acidic residues" evidence="1">
    <location>
        <begin position="29"/>
        <end position="45"/>
    </location>
</feature>
<dbReference type="EMBL" id="SDIL01000202">
    <property type="protein sequence ID" value="RXK34733.1"/>
    <property type="molecule type" value="Genomic_DNA"/>
</dbReference>
<protein>
    <submittedName>
        <fullName evidence="2">Uncharacterized protein</fullName>
    </submittedName>
</protein>
<dbReference type="AlphaFoldDB" id="A0A4Q1BFH9"/>
<evidence type="ECO:0000313" key="3">
    <source>
        <dbReference type="Proteomes" id="UP000289152"/>
    </source>
</evidence>
<organism evidence="2 3">
    <name type="scientific">Tremella mesenterica</name>
    <name type="common">Jelly fungus</name>
    <dbReference type="NCBI Taxonomy" id="5217"/>
    <lineage>
        <taxon>Eukaryota</taxon>
        <taxon>Fungi</taxon>
        <taxon>Dikarya</taxon>
        <taxon>Basidiomycota</taxon>
        <taxon>Agaricomycotina</taxon>
        <taxon>Tremellomycetes</taxon>
        <taxon>Tremellales</taxon>
        <taxon>Tremellaceae</taxon>
        <taxon>Tremella</taxon>
    </lineage>
</organism>
<dbReference type="PANTHER" id="PTHR36986:SF1">
    <property type="entry name" value="UPF0643 PROTEIN PB2B2.08"/>
    <property type="match status" value="1"/>
</dbReference>
<sequence length="361" mass="39983">MTSLECPFFASPLDDNTSPPPPPPPQLEKSIDRDRSFNHHVHSEISRSPSPPCDKSDTSTCPFSGTSSSTTLSTPGSPSLKSYHSHICPESHNTLSSNTHHHRSLTTPDDPVQNLVGGKDIHVDHTELNNIEADEEKSNSTKLQRSASDFQAHHHLPPCDPLLPGQAILYLPPLLSPLPHNVSHGHAEGERPEALAEFTTRLPDIDPASLALHEALHGFRPKEEYASLSYDEAFNWHELSLPLQISREWYCVVFRSVRNPASSSLSLYAADRAAHQEAVQNGGLVMYWYGAPSSTGENLATCIWQSRRHAVRAIAGPRHMEAMKHAKGAYERYELERWVLSKSEGEKGVRLGKWEGGDVGW</sequence>
<feature type="region of interest" description="Disordered" evidence="1">
    <location>
        <begin position="1"/>
        <end position="113"/>
    </location>
</feature>
<evidence type="ECO:0000313" key="2">
    <source>
        <dbReference type="EMBL" id="RXK34733.1"/>
    </source>
</evidence>
<dbReference type="OrthoDB" id="2140489at2759"/>
<reference evidence="2 3" key="1">
    <citation type="submission" date="2016-06" db="EMBL/GenBank/DDBJ databases">
        <title>Evolution of pathogenesis and genome organization in the Tremellales.</title>
        <authorList>
            <person name="Cuomo C."/>
            <person name="Litvintseva A."/>
            <person name="Heitman J."/>
            <person name="Chen Y."/>
            <person name="Sun S."/>
            <person name="Springer D."/>
            <person name="Dromer F."/>
            <person name="Young S."/>
            <person name="Zeng Q."/>
            <person name="Chapman S."/>
            <person name="Gujja S."/>
            <person name="Saif S."/>
            <person name="Birren B."/>
        </authorList>
    </citation>
    <scope>NUCLEOTIDE SEQUENCE [LARGE SCALE GENOMIC DNA]</scope>
    <source>
        <strain evidence="2 3">ATCC 28783</strain>
    </source>
</reference>
<name>A0A4Q1BFH9_TREME</name>
<keyword evidence="3" id="KW-1185">Reference proteome</keyword>
<dbReference type="PANTHER" id="PTHR36986">
    <property type="entry name" value="UPF0643 PROTEIN PB2B2.08"/>
    <property type="match status" value="1"/>
</dbReference>